<dbReference type="Proteomes" id="UP000031967">
    <property type="component" value="Unassembled WGS sequence"/>
</dbReference>
<keyword evidence="2" id="KW-1185">Reference proteome</keyword>
<name>A0ABR5ABR5_9BACL</name>
<comment type="caution">
    <text evidence="1">The sequence shown here is derived from an EMBL/GenBank/DDBJ whole genome shotgun (WGS) entry which is preliminary data.</text>
</comment>
<reference evidence="1 2" key="1">
    <citation type="submission" date="2014-12" db="EMBL/GenBank/DDBJ databases">
        <title>Draft genome sequence of Paenibacillus kamchatkensis strain B-2647.</title>
        <authorList>
            <person name="Karlyshev A.V."/>
            <person name="Kudryashova E.B."/>
        </authorList>
    </citation>
    <scope>NUCLEOTIDE SEQUENCE [LARGE SCALE GENOMIC DNA]</scope>
    <source>
        <strain evidence="1 2">VKM B-2647</strain>
    </source>
</reference>
<accession>A0ABR5ABR5</accession>
<evidence type="ECO:0000313" key="1">
    <source>
        <dbReference type="EMBL" id="KIL38484.1"/>
    </source>
</evidence>
<protein>
    <recommendedName>
        <fullName evidence="3">Pullulanase</fullName>
    </recommendedName>
</protein>
<gene>
    <name evidence="1" type="ORF">SD70_25925</name>
</gene>
<evidence type="ECO:0000313" key="2">
    <source>
        <dbReference type="Proteomes" id="UP000031967"/>
    </source>
</evidence>
<sequence length="81" mass="9262">MIQFDYAQAEPSGGGWEVYVGLRFQDEPDELYVARVRLSADGAVLAADLLFNGMDCRYEWRPGERDAVLQYVKEQHPELLP</sequence>
<evidence type="ECO:0008006" key="3">
    <source>
        <dbReference type="Google" id="ProtNLM"/>
    </source>
</evidence>
<dbReference type="EMBL" id="JXAK01000059">
    <property type="protein sequence ID" value="KIL38484.1"/>
    <property type="molecule type" value="Genomic_DNA"/>
</dbReference>
<proteinExistence type="predicted"/>
<organism evidence="1 2">
    <name type="scientific">Gordoniibacillus kamchatkensis</name>
    <dbReference type="NCBI Taxonomy" id="1590651"/>
    <lineage>
        <taxon>Bacteria</taxon>
        <taxon>Bacillati</taxon>
        <taxon>Bacillota</taxon>
        <taxon>Bacilli</taxon>
        <taxon>Bacillales</taxon>
        <taxon>Paenibacillaceae</taxon>
        <taxon>Gordoniibacillus</taxon>
    </lineage>
</organism>
<dbReference type="RefSeq" id="WP_041051044.1">
    <property type="nucleotide sequence ID" value="NZ_JXAK01000059.1"/>
</dbReference>